<dbReference type="InterPro" id="IPR022641">
    <property type="entry name" value="CheR_N"/>
</dbReference>
<keyword evidence="4" id="KW-0808">Transferase</keyword>
<dbReference type="InterPro" id="IPR000780">
    <property type="entry name" value="CheR_MeTrfase"/>
</dbReference>
<dbReference type="Pfam" id="PF03705">
    <property type="entry name" value="CheR_N"/>
    <property type="match status" value="1"/>
</dbReference>
<dbReference type="PROSITE" id="PS50123">
    <property type="entry name" value="CHER"/>
    <property type="match status" value="1"/>
</dbReference>
<dbReference type="GO" id="GO:0032259">
    <property type="term" value="P:methylation"/>
    <property type="evidence" value="ECO:0007669"/>
    <property type="project" value="UniProtKB-KW"/>
</dbReference>
<dbReference type="EC" id="2.1.1.80" evidence="2"/>
<dbReference type="InterPro" id="IPR029063">
    <property type="entry name" value="SAM-dependent_MTases_sf"/>
</dbReference>
<dbReference type="PRINTS" id="PR00996">
    <property type="entry name" value="CHERMTFRASE"/>
</dbReference>
<proteinExistence type="predicted"/>
<keyword evidence="8" id="KW-1185">Reference proteome</keyword>
<comment type="caution">
    <text evidence="7">The sequence shown here is derived from an EMBL/GenBank/DDBJ whole genome shotgun (WGS) entry which is preliminary data.</text>
</comment>
<evidence type="ECO:0000313" key="8">
    <source>
        <dbReference type="Proteomes" id="UP001147830"/>
    </source>
</evidence>
<dbReference type="SUPFAM" id="SSF47757">
    <property type="entry name" value="Chemotaxis receptor methyltransferase CheR, N-terminal domain"/>
    <property type="match status" value="1"/>
</dbReference>
<evidence type="ECO:0000256" key="3">
    <source>
        <dbReference type="ARBA" id="ARBA00022603"/>
    </source>
</evidence>
<gene>
    <name evidence="7" type="ORF">NYR02_01730</name>
</gene>
<feature type="domain" description="CheR-type methyltransferase" evidence="6">
    <location>
        <begin position="8"/>
        <end position="287"/>
    </location>
</feature>
<dbReference type="GO" id="GO:0008983">
    <property type="term" value="F:protein-glutamate O-methyltransferase activity"/>
    <property type="evidence" value="ECO:0007669"/>
    <property type="project" value="UniProtKB-EC"/>
</dbReference>
<comment type="catalytic activity">
    <reaction evidence="1">
        <text>L-glutamyl-[protein] + S-adenosyl-L-methionine = [protein]-L-glutamate 5-O-methyl ester + S-adenosyl-L-homocysteine</text>
        <dbReference type="Rhea" id="RHEA:24452"/>
        <dbReference type="Rhea" id="RHEA-COMP:10208"/>
        <dbReference type="Rhea" id="RHEA-COMP:10311"/>
        <dbReference type="ChEBI" id="CHEBI:29973"/>
        <dbReference type="ChEBI" id="CHEBI:57856"/>
        <dbReference type="ChEBI" id="CHEBI:59789"/>
        <dbReference type="ChEBI" id="CHEBI:82795"/>
        <dbReference type="EC" id="2.1.1.80"/>
    </reaction>
</comment>
<dbReference type="SUPFAM" id="SSF53335">
    <property type="entry name" value="S-adenosyl-L-methionine-dependent methyltransferases"/>
    <property type="match status" value="1"/>
</dbReference>
<dbReference type="EMBL" id="JAOANI010000005">
    <property type="protein sequence ID" value="MCT7357740.1"/>
    <property type="molecule type" value="Genomic_DNA"/>
</dbReference>
<dbReference type="Gene3D" id="3.40.50.150">
    <property type="entry name" value="Vaccinia Virus protein VP39"/>
    <property type="match status" value="1"/>
</dbReference>
<dbReference type="Gene3D" id="1.10.155.10">
    <property type="entry name" value="Chemotaxis receptor methyltransferase CheR, N-terminal domain"/>
    <property type="match status" value="1"/>
</dbReference>
<dbReference type="InterPro" id="IPR022642">
    <property type="entry name" value="CheR_C"/>
</dbReference>
<evidence type="ECO:0000256" key="1">
    <source>
        <dbReference type="ARBA" id="ARBA00001541"/>
    </source>
</evidence>
<sequence length="296" mass="33764">MNHQLRTGLSTVPEMDDTQFVRWQGLLEERTGMCLAPQRRSFLQTSLGLRMREVGCDSYQEYYDRIVNGASGAIEWSTLVDRLTVQETRFFRDPDAFAFVEQFVQQKAAESGDDGALEFWSVGCSSGEEAYSLAMVAERHLTAQGKRYAVTGTDISTIVLRKARAGRYQPRALDWVTDEYRQLGFKDLQPGSPVQVSDTLRQRCCFSQVNILNLANCPLQSQHVIYCQNVLIYFRRWRRREILNVLAERLAPGGILVIGLGEMVDWQHPLLEQVHSSRVSAFVRKQSNSTGETTRR</sequence>
<organism evidence="7 8">
    <name type="scientific">Thalassolituus pacificus</name>
    <dbReference type="NCBI Taxonomy" id="2975440"/>
    <lineage>
        <taxon>Bacteria</taxon>
        <taxon>Pseudomonadati</taxon>
        <taxon>Pseudomonadota</taxon>
        <taxon>Gammaproteobacteria</taxon>
        <taxon>Oceanospirillales</taxon>
        <taxon>Oceanospirillaceae</taxon>
        <taxon>Thalassolituus</taxon>
    </lineage>
</organism>
<accession>A0A9X3AQ05</accession>
<dbReference type="SMART" id="SM00138">
    <property type="entry name" value="MeTrc"/>
    <property type="match status" value="1"/>
</dbReference>
<keyword evidence="5" id="KW-0949">S-adenosyl-L-methionine</keyword>
<evidence type="ECO:0000256" key="2">
    <source>
        <dbReference type="ARBA" id="ARBA00012534"/>
    </source>
</evidence>
<evidence type="ECO:0000256" key="5">
    <source>
        <dbReference type="ARBA" id="ARBA00022691"/>
    </source>
</evidence>
<dbReference type="RefSeq" id="WP_260974673.1">
    <property type="nucleotide sequence ID" value="NZ_JAOANI010000005.1"/>
</dbReference>
<reference evidence="7" key="1">
    <citation type="journal article" date="2022" name="Front. Microbiol.">
        <title>Genome-based taxonomic rearrangement of Oceanobacter-related bacteria including the description of Thalassolituus hydrocarbonoclasticus sp. nov. and Thalassolituus pacificus sp. nov. and emended description of the genus Thalassolituus.</title>
        <authorList>
            <person name="Dong C."/>
            <person name="Wei L."/>
            <person name="Wang J."/>
            <person name="Lai Q."/>
            <person name="Huang Z."/>
            <person name="Shao Z."/>
        </authorList>
    </citation>
    <scope>NUCLEOTIDE SEQUENCE</scope>
    <source>
        <strain evidence="7">59MF3M-4</strain>
    </source>
</reference>
<protein>
    <recommendedName>
        <fullName evidence="2">protein-glutamate O-methyltransferase</fullName>
        <ecNumber evidence="2">2.1.1.80</ecNumber>
    </recommendedName>
</protein>
<dbReference type="Proteomes" id="UP001147830">
    <property type="component" value="Unassembled WGS sequence"/>
</dbReference>
<evidence type="ECO:0000313" key="7">
    <source>
        <dbReference type="EMBL" id="MCT7357740.1"/>
    </source>
</evidence>
<dbReference type="InterPro" id="IPR036804">
    <property type="entry name" value="CheR_N_sf"/>
</dbReference>
<reference evidence="7" key="2">
    <citation type="submission" date="2022-08" db="EMBL/GenBank/DDBJ databases">
        <authorList>
            <person name="Dong C."/>
        </authorList>
    </citation>
    <scope>NUCLEOTIDE SEQUENCE</scope>
    <source>
        <strain evidence="7">59MF3M-4</strain>
    </source>
</reference>
<dbReference type="PANTHER" id="PTHR24422:SF19">
    <property type="entry name" value="CHEMOTAXIS PROTEIN METHYLTRANSFERASE"/>
    <property type="match status" value="1"/>
</dbReference>
<name>A0A9X3AQ05_9GAMM</name>
<dbReference type="InterPro" id="IPR050903">
    <property type="entry name" value="Bact_Chemotaxis_MeTrfase"/>
</dbReference>
<evidence type="ECO:0000259" key="6">
    <source>
        <dbReference type="PROSITE" id="PS50123"/>
    </source>
</evidence>
<evidence type="ECO:0000256" key="4">
    <source>
        <dbReference type="ARBA" id="ARBA00022679"/>
    </source>
</evidence>
<dbReference type="SMR" id="A0A9X3AQ05"/>
<dbReference type="PANTHER" id="PTHR24422">
    <property type="entry name" value="CHEMOTAXIS PROTEIN METHYLTRANSFERASE"/>
    <property type="match status" value="1"/>
</dbReference>
<keyword evidence="3" id="KW-0489">Methyltransferase</keyword>
<dbReference type="AlphaFoldDB" id="A0A9X3AQ05"/>
<dbReference type="Pfam" id="PF01739">
    <property type="entry name" value="CheR"/>
    <property type="match status" value="1"/>
</dbReference>